<dbReference type="InterPro" id="IPR011006">
    <property type="entry name" value="CheY-like_superfamily"/>
</dbReference>
<comment type="caution">
    <text evidence="6">The sequence shown here is derived from an EMBL/GenBank/DDBJ whole genome shotgun (WGS) entry which is preliminary data.</text>
</comment>
<reference evidence="7" key="1">
    <citation type="submission" date="2016-11" db="EMBL/GenBank/DDBJ databases">
        <authorList>
            <person name="Shukria A."/>
            <person name="Stevens D.C."/>
        </authorList>
    </citation>
    <scope>NUCLEOTIDE SEQUENCE [LARGE SCALE GENOMIC DNA]</scope>
    <source>
        <strain evidence="7">Cbfe23</strain>
    </source>
</reference>
<dbReference type="InterPro" id="IPR001789">
    <property type="entry name" value="Sig_transdc_resp-reg_receiver"/>
</dbReference>
<sequence length="335" mass="36215">MALILVAEPSVAVAGALRRFLEGAGHEVLVASAVQEALERVREMAPVVVLASITESFDGESLCRQVKEELPGTPVLLLYLPEEENPESRSASAGAEACLVGPLKRATVVSCVSLMIQLAKAREAVSVVRTEMQLLQHQGNRREATAPLTDLEFFKRLLFMEVKRSRRYRYPIAYLLLEPDRYAETLASLPPPVRTSALAEVLRHISDGLRDIDVAVPFAEGRFIIFLPYTPHEGAMVVAERLRQRVKQVESVSGFTASLGVAVFEPSAAKGQAQVSFGSLMKEAGEALRRAQADGGDRVVGRPVAVEPAAPEVLEAAPEVSEAAPESAPETTPQE</sequence>
<dbReference type="InterPro" id="IPR043128">
    <property type="entry name" value="Rev_trsase/Diguanyl_cyclase"/>
</dbReference>
<dbReference type="STRING" id="83449.BON30_08540"/>
<dbReference type="SUPFAM" id="SSF52172">
    <property type="entry name" value="CheY-like"/>
    <property type="match status" value="1"/>
</dbReference>
<feature type="domain" description="GGDEF" evidence="5">
    <location>
        <begin position="170"/>
        <end position="304"/>
    </location>
</feature>
<evidence type="ECO:0000313" key="7">
    <source>
        <dbReference type="Proteomes" id="UP000182229"/>
    </source>
</evidence>
<accession>A0A1L9BFC0</accession>
<dbReference type="InterPro" id="IPR000160">
    <property type="entry name" value="GGDEF_dom"/>
</dbReference>
<organism evidence="6 7">
    <name type="scientific">Cystobacter ferrugineus</name>
    <dbReference type="NCBI Taxonomy" id="83449"/>
    <lineage>
        <taxon>Bacteria</taxon>
        <taxon>Pseudomonadati</taxon>
        <taxon>Myxococcota</taxon>
        <taxon>Myxococcia</taxon>
        <taxon>Myxococcales</taxon>
        <taxon>Cystobacterineae</taxon>
        <taxon>Archangiaceae</taxon>
        <taxon>Cystobacter</taxon>
    </lineage>
</organism>
<dbReference type="SUPFAM" id="SSF55073">
    <property type="entry name" value="Nucleotide cyclase"/>
    <property type="match status" value="1"/>
</dbReference>
<evidence type="ECO:0000256" key="1">
    <source>
        <dbReference type="ARBA" id="ARBA00022553"/>
    </source>
</evidence>
<dbReference type="PANTHER" id="PTHR44591:SF3">
    <property type="entry name" value="RESPONSE REGULATORY DOMAIN-CONTAINING PROTEIN"/>
    <property type="match status" value="1"/>
</dbReference>
<protein>
    <submittedName>
        <fullName evidence="6">Response regulator</fullName>
    </submittedName>
</protein>
<dbReference type="InterPro" id="IPR050595">
    <property type="entry name" value="Bact_response_regulator"/>
</dbReference>
<dbReference type="EMBL" id="MPIN01000002">
    <property type="protein sequence ID" value="OJH40950.1"/>
    <property type="molecule type" value="Genomic_DNA"/>
</dbReference>
<dbReference type="GO" id="GO:0000160">
    <property type="term" value="P:phosphorelay signal transduction system"/>
    <property type="evidence" value="ECO:0007669"/>
    <property type="project" value="InterPro"/>
</dbReference>
<dbReference type="CDD" id="cd00156">
    <property type="entry name" value="REC"/>
    <property type="match status" value="1"/>
</dbReference>
<dbReference type="OrthoDB" id="5380809at2"/>
<keyword evidence="7" id="KW-1185">Reference proteome</keyword>
<dbReference type="SMART" id="SM00448">
    <property type="entry name" value="REC"/>
    <property type="match status" value="1"/>
</dbReference>
<comment type="caution">
    <text evidence="2">Lacks conserved residue(s) required for the propagation of feature annotation.</text>
</comment>
<dbReference type="Gene3D" id="3.30.70.270">
    <property type="match status" value="1"/>
</dbReference>
<dbReference type="PANTHER" id="PTHR44591">
    <property type="entry name" value="STRESS RESPONSE REGULATOR PROTEIN 1"/>
    <property type="match status" value="1"/>
</dbReference>
<proteinExistence type="predicted"/>
<evidence type="ECO:0000256" key="3">
    <source>
        <dbReference type="SAM" id="MobiDB-lite"/>
    </source>
</evidence>
<evidence type="ECO:0000259" key="5">
    <source>
        <dbReference type="PROSITE" id="PS50887"/>
    </source>
</evidence>
<evidence type="ECO:0000259" key="4">
    <source>
        <dbReference type="PROSITE" id="PS50110"/>
    </source>
</evidence>
<reference evidence="6 7" key="2">
    <citation type="submission" date="2016-12" db="EMBL/GenBank/DDBJ databases">
        <title>Draft Genome Sequence of Cystobacter ferrugineus Strain Cbfe23.</title>
        <authorList>
            <person name="Akbar S."/>
            <person name="Dowd S.E."/>
            <person name="Stevens D.C."/>
        </authorList>
    </citation>
    <scope>NUCLEOTIDE SEQUENCE [LARGE SCALE GENOMIC DNA]</scope>
    <source>
        <strain evidence="6 7">Cbfe23</strain>
    </source>
</reference>
<dbReference type="InterPro" id="IPR029787">
    <property type="entry name" value="Nucleotide_cyclase"/>
</dbReference>
<dbReference type="NCBIfam" id="TIGR00254">
    <property type="entry name" value="GGDEF"/>
    <property type="match status" value="1"/>
</dbReference>
<feature type="region of interest" description="Disordered" evidence="3">
    <location>
        <begin position="311"/>
        <end position="335"/>
    </location>
</feature>
<dbReference type="PROSITE" id="PS50887">
    <property type="entry name" value="GGDEF"/>
    <property type="match status" value="1"/>
</dbReference>
<evidence type="ECO:0000256" key="2">
    <source>
        <dbReference type="PROSITE-ProRule" id="PRU00169"/>
    </source>
</evidence>
<dbReference type="Pfam" id="PF00990">
    <property type="entry name" value="GGDEF"/>
    <property type="match status" value="1"/>
</dbReference>
<dbReference type="PROSITE" id="PS50110">
    <property type="entry name" value="RESPONSE_REGULATORY"/>
    <property type="match status" value="1"/>
</dbReference>
<evidence type="ECO:0000313" key="6">
    <source>
        <dbReference type="EMBL" id="OJH40950.1"/>
    </source>
</evidence>
<dbReference type="RefSeq" id="WP_071897391.1">
    <property type="nucleotide sequence ID" value="NZ_MPIN01000002.1"/>
</dbReference>
<name>A0A1L9BFC0_9BACT</name>
<gene>
    <name evidence="6" type="ORF">BON30_08540</name>
</gene>
<dbReference type="SMART" id="SM00267">
    <property type="entry name" value="GGDEF"/>
    <property type="match status" value="1"/>
</dbReference>
<dbReference type="Proteomes" id="UP000182229">
    <property type="component" value="Unassembled WGS sequence"/>
</dbReference>
<dbReference type="AlphaFoldDB" id="A0A1L9BFC0"/>
<feature type="domain" description="Response regulatory" evidence="4">
    <location>
        <begin position="3"/>
        <end position="116"/>
    </location>
</feature>
<keyword evidence="1" id="KW-0597">Phosphoprotein</keyword>
<dbReference type="Gene3D" id="3.40.50.2300">
    <property type="match status" value="1"/>
</dbReference>